<dbReference type="SUPFAM" id="SSF56935">
    <property type="entry name" value="Porins"/>
    <property type="match status" value="1"/>
</dbReference>
<accession>A0AAU7Z1C7</accession>
<dbReference type="Gene3D" id="2.170.130.10">
    <property type="entry name" value="TonB-dependent receptor, plug domain"/>
    <property type="match status" value="1"/>
</dbReference>
<reference evidence="3" key="1">
    <citation type="submission" date="2023-08" db="EMBL/GenBank/DDBJ databases">
        <authorList>
            <person name="Messyasz A."/>
            <person name="Mannisto M.K."/>
            <person name="Kerkhof L.J."/>
            <person name="Haggblom M."/>
        </authorList>
    </citation>
    <scope>NUCLEOTIDE SEQUENCE</scope>
    <source>
        <strain evidence="3">M8UP39</strain>
    </source>
</reference>
<dbReference type="InterPro" id="IPR008969">
    <property type="entry name" value="CarboxyPept-like_regulatory"/>
</dbReference>
<evidence type="ECO:0000313" key="3">
    <source>
        <dbReference type="EMBL" id="XCB22278.1"/>
    </source>
</evidence>
<keyword evidence="1" id="KW-0472">Membrane</keyword>
<dbReference type="Gene3D" id="2.60.40.1120">
    <property type="entry name" value="Carboxypeptidase-like, regulatory domain"/>
    <property type="match status" value="1"/>
</dbReference>
<dbReference type="InterPro" id="IPR037066">
    <property type="entry name" value="Plug_dom_sf"/>
</dbReference>
<feature type="transmembrane region" description="Helical" evidence="1">
    <location>
        <begin position="21"/>
        <end position="38"/>
    </location>
</feature>
<dbReference type="RefSeq" id="WP_353072235.1">
    <property type="nucleotide sequence ID" value="NZ_CP132938.1"/>
</dbReference>
<dbReference type="SUPFAM" id="SSF49464">
    <property type="entry name" value="Carboxypeptidase regulatory domain-like"/>
    <property type="match status" value="1"/>
</dbReference>
<sequence length="1206" mass="128365">MSAECRNFAEGLTNKISLRTSFFVVAFALLLAICPTMYGQASGSFSGTVLDKSGSAIAGATVTVTAQSTGLTRESKTDSAGHYLIPLLPVGSFTVRVDFTGFQSTEAKDLNLQIGEARELNFSITPATVVSTVTVSGDAVTAETTNPSLGQVITSQQVSQLPLNGRDFVQLATLTAGATAETNPNSFFTSGTDSEVAARGSFSLSVGGSRPNSTDWLLDGVDNNELTAGGIGVFSSIDDIQEFKVLTYSYSAEYGSRAGPTVLVTTKSGTNDFHGSLFEFVRNTAFDAKGDFDTTTPKFNLNQFGGSIGGPILHNKTFFFVDGEQKYQRQGITFTGLIPSLAMRKGDFSADPFGTNISTGTNGAFNPVIANPNMFGSANPYFQCDASGTPIPANPDGSQAPGTPCNKIPSDLINSAGQGLLNIYPAPNASGGSYNYVNEPVRVLNETKFDIRLDETLTTKDNLFGRFSYDQAFSFAPGGAPGLAEQNAFGSNENLINHARNAGIGWSHVFAANTLNQATFGYDRIFNYIDSQGNFTCGSALLGIPNANTGCSATGTPLAGGSYSQGVVSVSPTSGYWAIGDRGYSPFQGGTNIYSFKDDLDLIRGKHDIHVGIDLRANQMNVGTEAFGSGFLLPGVTGNFSGAGVAPGNPEADLLMGISGGAIHDQTFNGAVTGRRWKIVRPFVEDDWRIIPSLTLNLGLAWAVTSPITEVHDRMANYIPSTRELQIAGQNGVSRSAGINRFGGAYEPRLGFAWKVLGSDKTVLRGGFGIYHDSVWSQGAQGLWQNPPNLGETDQFHGAGCAFATSFCALNGQTPSGTFFLSDGFPIPPTPGTVANFQGTFYYQPPNFQPGRVHQYNVNVERQLPGDVLLTAGYAGAVAGHILVSGNAINVNSPSACGVDSTYTIGCLPGGAPYIYPYPTENFNSIILFGDVGKTHYNSLQIKAETKTPKHGLYALIAYTYSRTYDNGLSDGLGSLLSAPYFPLPNWENLDWGLSQINLNHSFTASIIYDLPVGKGKAFGSTWGPVTDTLLGNWQVTLIQRISSGFPVPLIDTSNQSGANFNEAGNGFNYNRPDQIPGCDTHAASHSHYQWINPACFAPPQAQQFDSTGKLIVPGKLGNANRVPVSGPDFVNSDFSLIKQFRLPREMGLNFRAEFFNLFNHPQYGSPIADINFNSPAAGTVSPFFGSVNSTVNNPRLIQLALKLTF</sequence>
<proteinExistence type="predicted"/>
<reference evidence="3" key="2">
    <citation type="journal article" date="2024" name="Environ. Microbiol.">
        <title>Genome analysis and description of Tunturibacter gen. nov. expands the diversity of Terriglobia in tundra soils.</title>
        <authorList>
            <person name="Messyasz A."/>
            <person name="Mannisto M.K."/>
            <person name="Kerkhof L.J."/>
            <person name="Haggblom M.M."/>
        </authorList>
    </citation>
    <scope>NUCLEOTIDE SEQUENCE</scope>
    <source>
        <strain evidence="3">M8UP39</strain>
    </source>
</reference>
<dbReference type="AlphaFoldDB" id="A0AAU7Z1C7"/>
<feature type="domain" description="TonB-dependent transporter Oar-like beta-barrel" evidence="2">
    <location>
        <begin position="265"/>
        <end position="1199"/>
    </location>
</feature>
<gene>
    <name evidence="3" type="ORF">RBB81_22340</name>
</gene>
<keyword evidence="3" id="KW-0121">Carboxypeptidase</keyword>
<keyword evidence="1" id="KW-1133">Transmembrane helix</keyword>
<protein>
    <submittedName>
        <fullName evidence="3">Carboxypeptidase-like regulatory domain-containing protein</fullName>
    </submittedName>
</protein>
<keyword evidence="3" id="KW-0645">Protease</keyword>
<evidence type="ECO:0000259" key="2">
    <source>
        <dbReference type="Pfam" id="PF25183"/>
    </source>
</evidence>
<name>A0AAU7Z1C7_9BACT</name>
<evidence type="ECO:0000256" key="1">
    <source>
        <dbReference type="SAM" id="Phobius"/>
    </source>
</evidence>
<dbReference type="Pfam" id="PF13620">
    <property type="entry name" value="CarboxypepD_reg"/>
    <property type="match status" value="1"/>
</dbReference>
<dbReference type="EMBL" id="CP132938">
    <property type="protein sequence ID" value="XCB22278.1"/>
    <property type="molecule type" value="Genomic_DNA"/>
</dbReference>
<keyword evidence="3" id="KW-0378">Hydrolase</keyword>
<organism evidence="3">
    <name type="scientific">Tunturiibacter gelidiferens</name>
    <dbReference type="NCBI Taxonomy" id="3069689"/>
    <lineage>
        <taxon>Bacteria</taxon>
        <taxon>Pseudomonadati</taxon>
        <taxon>Acidobacteriota</taxon>
        <taxon>Terriglobia</taxon>
        <taxon>Terriglobales</taxon>
        <taxon>Acidobacteriaceae</taxon>
        <taxon>Tunturiibacter</taxon>
    </lineage>
</organism>
<dbReference type="GO" id="GO:0004180">
    <property type="term" value="F:carboxypeptidase activity"/>
    <property type="evidence" value="ECO:0007669"/>
    <property type="project" value="UniProtKB-KW"/>
</dbReference>
<dbReference type="KEGG" id="tgi:RBB81_22340"/>
<keyword evidence="1" id="KW-0812">Transmembrane</keyword>
<dbReference type="InterPro" id="IPR057601">
    <property type="entry name" value="Oar-like_b-barrel"/>
</dbReference>
<dbReference type="Pfam" id="PF25183">
    <property type="entry name" value="OMP_b-brl_4"/>
    <property type="match status" value="1"/>
</dbReference>